<keyword evidence="14" id="KW-0175">Coiled coil</keyword>
<comment type="function">
    <text evidence="12">Component of the F(0) channel, it forms part of the peripheral stalk, linking F(1) to F(0).</text>
</comment>
<dbReference type="PANTHER" id="PTHR33445:SF2">
    <property type="entry name" value="ATP SYNTHASE SUBUNIT B', CHLOROPLASTIC"/>
    <property type="match status" value="1"/>
</dbReference>
<organism evidence="15 16">
    <name type="scientific">Hominimerdicola aceti</name>
    <dbReference type="NCBI Taxonomy" id="2981726"/>
    <lineage>
        <taxon>Bacteria</taxon>
        <taxon>Bacillati</taxon>
        <taxon>Bacillota</taxon>
        <taxon>Clostridia</taxon>
        <taxon>Eubacteriales</taxon>
        <taxon>Oscillospiraceae</taxon>
        <taxon>Hominimerdicola</taxon>
    </lineage>
</organism>
<evidence type="ECO:0000256" key="1">
    <source>
        <dbReference type="ARBA" id="ARBA00005513"/>
    </source>
</evidence>
<evidence type="ECO:0000313" key="16">
    <source>
        <dbReference type="Proteomes" id="UP001208131"/>
    </source>
</evidence>
<proteinExistence type="inferred from homology"/>
<evidence type="ECO:0000256" key="8">
    <source>
        <dbReference type="ARBA" id="ARBA00023136"/>
    </source>
</evidence>
<keyword evidence="6 12" id="KW-1133">Transmembrane helix</keyword>
<feature type="coiled-coil region" evidence="14">
    <location>
        <begin position="45"/>
        <end position="116"/>
    </location>
</feature>
<gene>
    <name evidence="12 15" type="primary">atpF</name>
    <name evidence="15" type="ORF">OCV57_06215</name>
</gene>
<comment type="subcellular location">
    <subcellularLocation>
        <location evidence="12">Cell membrane</location>
        <topology evidence="12">Single-pass membrane protein</topology>
    </subcellularLocation>
    <subcellularLocation>
        <location evidence="11">Endomembrane system</location>
        <topology evidence="11">Single-pass membrane protein</topology>
    </subcellularLocation>
</comment>
<evidence type="ECO:0000256" key="2">
    <source>
        <dbReference type="ARBA" id="ARBA00022448"/>
    </source>
</evidence>
<name>A0AAE3IFV7_9FIRM</name>
<evidence type="ECO:0000256" key="13">
    <source>
        <dbReference type="RuleBase" id="RU003848"/>
    </source>
</evidence>
<sequence>MISLDISLVWVIINLLVLYLLLKKFLFKPVCKMMDERSAKIQSDLDGAAQAKADAEKIKADYEAEIADAHSQAVEITNKAKAQAGRECDLMLENARAESAKIMKEAEKSIANEKEKAMDDAKYQIADLAILAAAKVIKKNVGGDSDRETVDEFLSEVGAAK</sequence>
<keyword evidence="12" id="KW-1003">Cell membrane</keyword>
<keyword evidence="9 12" id="KW-0066">ATP synthesis</keyword>
<dbReference type="InterPro" id="IPR002146">
    <property type="entry name" value="ATP_synth_b/b'su_bac/chlpt"/>
</dbReference>
<evidence type="ECO:0000256" key="14">
    <source>
        <dbReference type="SAM" id="Coils"/>
    </source>
</evidence>
<dbReference type="GO" id="GO:0045259">
    <property type="term" value="C:proton-transporting ATP synthase complex"/>
    <property type="evidence" value="ECO:0007669"/>
    <property type="project" value="UniProtKB-KW"/>
</dbReference>
<evidence type="ECO:0000256" key="11">
    <source>
        <dbReference type="ARBA" id="ARBA00037847"/>
    </source>
</evidence>
<dbReference type="GO" id="GO:0046933">
    <property type="term" value="F:proton-transporting ATP synthase activity, rotational mechanism"/>
    <property type="evidence" value="ECO:0007669"/>
    <property type="project" value="UniProtKB-UniRule"/>
</dbReference>
<keyword evidence="16" id="KW-1185">Reference proteome</keyword>
<comment type="subunit">
    <text evidence="12">F-type ATPases have 2 components, F(1) - the catalytic core - and F(0) - the membrane proton channel. F(1) has five subunits: alpha(3), beta(3), gamma(1), delta(1), epsilon(1). F(0) has three main subunits: a(1), b(2) and c(10-14). The alpha and beta chains form an alternating ring which encloses part of the gamma chain. F(1) is attached to F(0) by a central stalk formed by the gamma and epsilon chains, while a peripheral stalk is formed by the delta and b chains.</text>
</comment>
<dbReference type="InterPro" id="IPR005864">
    <property type="entry name" value="ATP_synth_F0_bsu_bac"/>
</dbReference>
<dbReference type="CDD" id="cd06503">
    <property type="entry name" value="ATP-synt_Fo_b"/>
    <property type="match status" value="1"/>
</dbReference>
<evidence type="ECO:0000256" key="4">
    <source>
        <dbReference type="ARBA" id="ARBA00022692"/>
    </source>
</evidence>
<evidence type="ECO:0000313" key="15">
    <source>
        <dbReference type="EMBL" id="MCU6705518.1"/>
    </source>
</evidence>
<evidence type="ECO:0000256" key="5">
    <source>
        <dbReference type="ARBA" id="ARBA00022781"/>
    </source>
</evidence>
<dbReference type="Pfam" id="PF00430">
    <property type="entry name" value="ATP-synt_B"/>
    <property type="match status" value="1"/>
</dbReference>
<dbReference type="GO" id="GO:0005886">
    <property type="term" value="C:plasma membrane"/>
    <property type="evidence" value="ECO:0007669"/>
    <property type="project" value="UniProtKB-SubCell"/>
</dbReference>
<feature type="transmembrane region" description="Helical" evidence="12">
    <location>
        <begin position="6"/>
        <end position="27"/>
    </location>
</feature>
<evidence type="ECO:0000256" key="9">
    <source>
        <dbReference type="ARBA" id="ARBA00023310"/>
    </source>
</evidence>
<keyword evidence="2 12" id="KW-0813">Transport</keyword>
<dbReference type="Gene3D" id="6.10.250.1580">
    <property type="match status" value="1"/>
</dbReference>
<keyword evidence="8 12" id="KW-0472">Membrane</keyword>
<evidence type="ECO:0000256" key="3">
    <source>
        <dbReference type="ARBA" id="ARBA00022547"/>
    </source>
</evidence>
<evidence type="ECO:0000256" key="10">
    <source>
        <dbReference type="ARBA" id="ARBA00025198"/>
    </source>
</evidence>
<dbReference type="GO" id="GO:0012505">
    <property type="term" value="C:endomembrane system"/>
    <property type="evidence" value="ECO:0007669"/>
    <property type="project" value="UniProtKB-SubCell"/>
</dbReference>
<dbReference type="GO" id="GO:0046961">
    <property type="term" value="F:proton-transporting ATPase activity, rotational mechanism"/>
    <property type="evidence" value="ECO:0007669"/>
    <property type="project" value="TreeGrafter"/>
</dbReference>
<dbReference type="AlphaFoldDB" id="A0AAE3IFV7"/>
<keyword evidence="7 12" id="KW-0406">Ion transport</keyword>
<comment type="similarity">
    <text evidence="1 12 13">Belongs to the ATPase B chain family.</text>
</comment>
<dbReference type="PANTHER" id="PTHR33445">
    <property type="entry name" value="ATP SYNTHASE SUBUNIT B', CHLOROPLASTIC"/>
    <property type="match status" value="1"/>
</dbReference>
<evidence type="ECO:0000256" key="7">
    <source>
        <dbReference type="ARBA" id="ARBA00023065"/>
    </source>
</evidence>
<keyword evidence="3 12" id="KW-0138">CF(0)</keyword>
<comment type="caution">
    <text evidence="15">The sequence shown here is derived from an EMBL/GenBank/DDBJ whole genome shotgun (WGS) entry which is preliminary data.</text>
</comment>
<dbReference type="InterPro" id="IPR050059">
    <property type="entry name" value="ATP_synthase_B_chain"/>
</dbReference>
<reference evidence="15 16" key="1">
    <citation type="journal article" date="2021" name="ISME Commun">
        <title>Automated analysis of genomic sequences facilitates high-throughput and comprehensive description of bacteria.</title>
        <authorList>
            <person name="Hitch T.C.A."/>
        </authorList>
    </citation>
    <scope>NUCLEOTIDE SEQUENCE [LARGE SCALE GENOMIC DNA]</scope>
    <source>
        <strain evidence="15 16">Sanger_31</strain>
    </source>
</reference>
<comment type="function">
    <text evidence="10 12">F(1)F(0) ATP synthase produces ATP from ADP in the presence of a proton or sodium gradient. F-type ATPases consist of two structural domains, F(1) containing the extramembraneous catalytic core and F(0) containing the membrane proton channel, linked together by a central stalk and a peripheral stalk. During catalysis, ATP synthesis in the catalytic domain of F(1) is coupled via a rotary mechanism of the central stalk subunits to proton translocation.</text>
</comment>
<dbReference type="Proteomes" id="UP001208131">
    <property type="component" value="Unassembled WGS sequence"/>
</dbReference>
<dbReference type="RefSeq" id="WP_046441676.1">
    <property type="nucleotide sequence ID" value="NZ_JAOQJZ010000005.1"/>
</dbReference>
<protein>
    <recommendedName>
        <fullName evidence="12">ATP synthase subunit b</fullName>
    </recommendedName>
    <alternativeName>
        <fullName evidence="12">ATP synthase F(0) sector subunit b</fullName>
    </alternativeName>
    <alternativeName>
        <fullName evidence="12">ATPase subunit I</fullName>
    </alternativeName>
    <alternativeName>
        <fullName evidence="12">F-type ATPase subunit b</fullName>
        <shortName evidence="12">F-ATPase subunit b</shortName>
    </alternativeName>
</protein>
<dbReference type="HAMAP" id="MF_01398">
    <property type="entry name" value="ATP_synth_b_bprime"/>
    <property type="match status" value="1"/>
</dbReference>
<accession>A0AAE3IFV7</accession>
<dbReference type="EMBL" id="JAOQJZ010000005">
    <property type="protein sequence ID" value="MCU6705518.1"/>
    <property type="molecule type" value="Genomic_DNA"/>
</dbReference>
<evidence type="ECO:0000256" key="12">
    <source>
        <dbReference type="HAMAP-Rule" id="MF_01398"/>
    </source>
</evidence>
<keyword evidence="5 12" id="KW-0375">Hydrogen ion transport</keyword>
<evidence type="ECO:0000256" key="6">
    <source>
        <dbReference type="ARBA" id="ARBA00022989"/>
    </source>
</evidence>
<dbReference type="NCBIfam" id="TIGR01144">
    <property type="entry name" value="ATP_synt_b"/>
    <property type="match status" value="1"/>
</dbReference>
<keyword evidence="4 12" id="KW-0812">Transmembrane</keyword>